<gene>
    <name evidence="1" type="ORF">MAMMFC1_00696</name>
</gene>
<accession>A0A348AG50</accession>
<dbReference type="EMBL" id="AP018449">
    <property type="protein sequence ID" value="BBB90048.1"/>
    <property type="molecule type" value="Genomic_DNA"/>
</dbReference>
<evidence type="ECO:0000313" key="1">
    <source>
        <dbReference type="EMBL" id="BBB90048.1"/>
    </source>
</evidence>
<dbReference type="AlphaFoldDB" id="A0A348AG50"/>
<keyword evidence="2" id="KW-1185">Reference proteome</keyword>
<sequence length="185" mass="21134">MMMKTKTAILLFLFLAVIQLTVPLYMTWHWEDVLKNGHQFYWATAPVDPYDALKGRYIDLHFKEMSGPILDGSDFAHGQTAYAVIGERRDNKAYIQGIRANRPAGEPFLRVKVLYVKKDQDQAFVIVPFKRYYLPEDVAPAAETAYRTSAGKDGVALVRIKDGYGVVEQLYIGDKTLLDVLRERK</sequence>
<dbReference type="Proteomes" id="UP000276437">
    <property type="component" value="Chromosome"/>
</dbReference>
<dbReference type="InterPro" id="IPR025833">
    <property type="entry name" value="GDYXXLXY"/>
</dbReference>
<reference evidence="1 2" key="1">
    <citation type="journal article" date="2018" name="Int. J. Syst. Evol. Microbiol.">
        <title>Methylomusa anaerophila gen. nov., sp. nov., an anaerobic methanol-utilizing bacterium isolated from a microbial fuel cell.</title>
        <authorList>
            <person name="Amano N."/>
            <person name="Yamamuro A."/>
            <person name="Miyahara M."/>
            <person name="Kouzuma A."/>
            <person name="Abe T."/>
            <person name="Watanabe K."/>
        </authorList>
    </citation>
    <scope>NUCLEOTIDE SEQUENCE [LARGE SCALE GENOMIC DNA]</scope>
    <source>
        <strain evidence="1 2">MMFC1</strain>
    </source>
</reference>
<dbReference type="Pfam" id="PF14345">
    <property type="entry name" value="GDYXXLXY"/>
    <property type="match status" value="1"/>
</dbReference>
<evidence type="ECO:0000313" key="2">
    <source>
        <dbReference type="Proteomes" id="UP000276437"/>
    </source>
</evidence>
<organism evidence="1 2">
    <name type="scientific">Methylomusa anaerophila</name>
    <dbReference type="NCBI Taxonomy" id="1930071"/>
    <lineage>
        <taxon>Bacteria</taxon>
        <taxon>Bacillati</taxon>
        <taxon>Bacillota</taxon>
        <taxon>Negativicutes</taxon>
        <taxon>Selenomonadales</taxon>
        <taxon>Sporomusaceae</taxon>
        <taxon>Methylomusa</taxon>
    </lineage>
</organism>
<evidence type="ECO:0008006" key="3">
    <source>
        <dbReference type="Google" id="ProtNLM"/>
    </source>
</evidence>
<protein>
    <recommendedName>
        <fullName evidence="3">GDYXXLXY protein</fullName>
    </recommendedName>
</protein>
<dbReference type="KEGG" id="mana:MAMMFC1_00696"/>
<proteinExistence type="predicted"/>
<name>A0A348AG50_9FIRM</name>